<comment type="caution">
    <text evidence="1">The sequence shown here is derived from an EMBL/GenBank/DDBJ whole genome shotgun (WGS) entry which is preliminary data.</text>
</comment>
<proteinExistence type="predicted"/>
<organism evidence="1 2">
    <name type="scientific">Actinomadura rubrisoli</name>
    <dbReference type="NCBI Taxonomy" id="2530368"/>
    <lineage>
        <taxon>Bacteria</taxon>
        <taxon>Bacillati</taxon>
        <taxon>Actinomycetota</taxon>
        <taxon>Actinomycetes</taxon>
        <taxon>Streptosporangiales</taxon>
        <taxon>Thermomonosporaceae</taxon>
        <taxon>Actinomadura</taxon>
    </lineage>
</organism>
<accession>A0A4R5B455</accession>
<sequence length="47" mass="5175">MDLTEQVDAEEAQALAQYRAQQEAGAVTSVPQDEVRRRFGLNVGRVA</sequence>
<evidence type="ECO:0000313" key="1">
    <source>
        <dbReference type="EMBL" id="TDD77912.1"/>
    </source>
</evidence>
<dbReference type="Proteomes" id="UP000294513">
    <property type="component" value="Unassembled WGS sequence"/>
</dbReference>
<evidence type="ECO:0000313" key="2">
    <source>
        <dbReference type="Proteomes" id="UP000294513"/>
    </source>
</evidence>
<reference evidence="1 2" key="1">
    <citation type="submission" date="2019-03" db="EMBL/GenBank/DDBJ databases">
        <title>Draft genome sequences of novel Actinobacteria.</title>
        <authorList>
            <person name="Sahin N."/>
            <person name="Ay H."/>
            <person name="Saygin H."/>
        </authorList>
    </citation>
    <scope>NUCLEOTIDE SEQUENCE [LARGE SCALE GENOMIC DNA]</scope>
    <source>
        <strain evidence="1 2">H3C3</strain>
    </source>
</reference>
<gene>
    <name evidence="1" type="ORF">E1298_29245</name>
</gene>
<dbReference type="AlphaFoldDB" id="A0A4R5B455"/>
<keyword evidence="2" id="KW-1185">Reference proteome</keyword>
<name>A0A4R5B455_9ACTN</name>
<protein>
    <submittedName>
        <fullName evidence="1">Prevent-host-death family protein</fullName>
    </submittedName>
</protein>
<dbReference type="EMBL" id="SMKU01000193">
    <property type="protein sequence ID" value="TDD77912.1"/>
    <property type="molecule type" value="Genomic_DNA"/>
</dbReference>
<dbReference type="OrthoDB" id="488160at2"/>